<reference evidence="2" key="1">
    <citation type="submission" date="2023-01" db="EMBL/GenBank/DDBJ databases">
        <authorList>
            <person name="Van Ghelder C."/>
            <person name="Rancurel C."/>
        </authorList>
    </citation>
    <scope>NUCLEOTIDE SEQUENCE</scope>
    <source>
        <strain evidence="2">CNCM I-4278</strain>
    </source>
</reference>
<sequence>MLKQSFFNCPKAMRRDALTPPNKQARKETSSLMSIHRHPSHRVLSQILGPDKLTKRAYIIPNKYTSASTLS</sequence>
<name>A0A9W4UDF7_9PLEO</name>
<dbReference type="AlphaFoldDB" id="A0A9W4UDF7"/>
<organism evidence="2 3">
    <name type="scientific">Periconia digitata</name>
    <dbReference type="NCBI Taxonomy" id="1303443"/>
    <lineage>
        <taxon>Eukaryota</taxon>
        <taxon>Fungi</taxon>
        <taxon>Dikarya</taxon>
        <taxon>Ascomycota</taxon>
        <taxon>Pezizomycotina</taxon>
        <taxon>Dothideomycetes</taxon>
        <taxon>Pleosporomycetidae</taxon>
        <taxon>Pleosporales</taxon>
        <taxon>Massarineae</taxon>
        <taxon>Periconiaceae</taxon>
        <taxon>Periconia</taxon>
    </lineage>
</organism>
<evidence type="ECO:0000313" key="3">
    <source>
        <dbReference type="Proteomes" id="UP001152607"/>
    </source>
</evidence>
<feature type="region of interest" description="Disordered" evidence="1">
    <location>
        <begin position="14"/>
        <end position="38"/>
    </location>
</feature>
<keyword evidence="3" id="KW-1185">Reference proteome</keyword>
<dbReference type="EMBL" id="CAOQHR010000004">
    <property type="protein sequence ID" value="CAI6333684.1"/>
    <property type="molecule type" value="Genomic_DNA"/>
</dbReference>
<evidence type="ECO:0000313" key="2">
    <source>
        <dbReference type="EMBL" id="CAI6333684.1"/>
    </source>
</evidence>
<gene>
    <name evidence="2" type="ORF">PDIGIT_LOCUS6732</name>
</gene>
<comment type="caution">
    <text evidence="2">The sequence shown here is derived from an EMBL/GenBank/DDBJ whole genome shotgun (WGS) entry which is preliminary data.</text>
</comment>
<proteinExistence type="predicted"/>
<dbReference type="Proteomes" id="UP001152607">
    <property type="component" value="Unassembled WGS sequence"/>
</dbReference>
<accession>A0A9W4UDF7</accession>
<protein>
    <submittedName>
        <fullName evidence="2">Uncharacterized protein</fullName>
    </submittedName>
</protein>
<evidence type="ECO:0000256" key="1">
    <source>
        <dbReference type="SAM" id="MobiDB-lite"/>
    </source>
</evidence>